<dbReference type="OrthoDB" id="8410727at2"/>
<dbReference type="Gene3D" id="2.60.40.2700">
    <property type="match status" value="1"/>
</dbReference>
<evidence type="ECO:0000313" key="3">
    <source>
        <dbReference type="Proteomes" id="UP000095087"/>
    </source>
</evidence>
<feature type="region of interest" description="Disordered" evidence="1">
    <location>
        <begin position="1"/>
        <end position="83"/>
    </location>
</feature>
<evidence type="ECO:0008006" key="4">
    <source>
        <dbReference type="Google" id="ProtNLM"/>
    </source>
</evidence>
<dbReference type="AlphaFoldDB" id="A0A1E2RZJ9"/>
<feature type="compositionally biased region" description="Basic residues" evidence="1">
    <location>
        <begin position="1"/>
        <end position="11"/>
    </location>
</feature>
<dbReference type="EMBL" id="MASI01000003">
    <property type="protein sequence ID" value="ODA67667.1"/>
    <property type="molecule type" value="Genomic_DNA"/>
</dbReference>
<reference evidence="2 3" key="1">
    <citation type="submission" date="2016-07" db="EMBL/GenBank/DDBJ databases">
        <title>Draft genome sequence of Methyloligella halotolerans C2T (VKM B-2706T=CCUG 61687T=DSM 25045T), a halotolerant polyhydroxybutyrate accumulating methylotroph.</title>
        <authorList>
            <person name="Vasilenko O.V."/>
            <person name="Doronina N.V."/>
            <person name="Poroshina M.N."/>
            <person name="Tarlachkov S.V."/>
            <person name="Trotsenko Y.A."/>
        </authorList>
    </citation>
    <scope>NUCLEOTIDE SEQUENCE [LARGE SCALE GENOMIC DNA]</scope>
    <source>
        <strain evidence="2 3">VKM B-2706</strain>
    </source>
</reference>
<dbReference type="RefSeq" id="WP_069094987.1">
    <property type="nucleotide sequence ID" value="NZ_MASI01000003.1"/>
</dbReference>
<proteinExistence type="predicted"/>
<name>A0A1E2RZJ9_9HYPH</name>
<dbReference type="STRING" id="1177755.A7A08_01702"/>
<gene>
    <name evidence="2" type="ORF">A7A08_01702</name>
</gene>
<sequence length="116" mass="11680">MAKTAKQRKRSMAGFVGANGGTPLAPENSAAPEVTGTAQVGEELTASAGTWTGRPAPSLSYQWNRDGEPISGATANTYEPIEDDVGSPLTVTVTAANWSGTAAETSDPTANVAAAA</sequence>
<organism evidence="2 3">
    <name type="scientific">Methyloligella halotolerans</name>
    <dbReference type="NCBI Taxonomy" id="1177755"/>
    <lineage>
        <taxon>Bacteria</taxon>
        <taxon>Pseudomonadati</taxon>
        <taxon>Pseudomonadota</taxon>
        <taxon>Alphaproteobacteria</taxon>
        <taxon>Hyphomicrobiales</taxon>
        <taxon>Hyphomicrobiaceae</taxon>
        <taxon>Methyloligella</taxon>
    </lineage>
</organism>
<evidence type="ECO:0000256" key="1">
    <source>
        <dbReference type="SAM" id="MobiDB-lite"/>
    </source>
</evidence>
<dbReference type="Proteomes" id="UP000095087">
    <property type="component" value="Unassembled WGS sequence"/>
</dbReference>
<evidence type="ECO:0000313" key="2">
    <source>
        <dbReference type="EMBL" id="ODA67667.1"/>
    </source>
</evidence>
<accession>A0A1E2RZJ9</accession>
<keyword evidence="3" id="KW-1185">Reference proteome</keyword>
<comment type="caution">
    <text evidence="2">The sequence shown here is derived from an EMBL/GenBank/DDBJ whole genome shotgun (WGS) entry which is preliminary data.</text>
</comment>
<protein>
    <recommendedName>
        <fullName evidence="4">Ig-like domain-containing protein</fullName>
    </recommendedName>
</protein>